<dbReference type="AlphaFoldDB" id="A0A848MBP6"/>
<dbReference type="EMBL" id="JAADJU010000001">
    <property type="protein sequence ID" value="NMP25527.1"/>
    <property type="molecule type" value="Genomic_DNA"/>
</dbReference>
<keyword evidence="1" id="KW-0732">Signal</keyword>
<name>A0A848MBP6_9GAMM</name>
<evidence type="ECO:0008006" key="4">
    <source>
        <dbReference type="Google" id="ProtNLM"/>
    </source>
</evidence>
<dbReference type="Proteomes" id="UP000585363">
    <property type="component" value="Unassembled WGS sequence"/>
</dbReference>
<evidence type="ECO:0000313" key="2">
    <source>
        <dbReference type="EMBL" id="NMP25527.1"/>
    </source>
</evidence>
<comment type="caution">
    <text evidence="2">The sequence shown here is derived from an EMBL/GenBank/DDBJ whole genome shotgun (WGS) entry which is preliminary data.</text>
</comment>
<feature type="signal peptide" evidence="1">
    <location>
        <begin position="1"/>
        <end position="34"/>
    </location>
</feature>
<sequence length="153" mass="17098">MEIKLNKREYSMIMKNSVAGIALLMGLFTSVAHADSELLKGRPVIYGTDCTFSDHDSGQFSWDMPKGNYPTDLKMIIEETPGTVLRTLDATERKVKWLKSGKGTKGYYAYFDDGKYKSQASLVFFDSGVFKCTSGTDYNGDGTLTWPDSKEQN</sequence>
<proteinExistence type="predicted"/>
<evidence type="ECO:0000256" key="1">
    <source>
        <dbReference type="SAM" id="SignalP"/>
    </source>
</evidence>
<evidence type="ECO:0000313" key="3">
    <source>
        <dbReference type="Proteomes" id="UP000585363"/>
    </source>
</evidence>
<keyword evidence="3" id="KW-1185">Reference proteome</keyword>
<organism evidence="2 3">
    <name type="scientific">Rouxiella aceris</name>
    <dbReference type="NCBI Taxonomy" id="2703884"/>
    <lineage>
        <taxon>Bacteria</taxon>
        <taxon>Pseudomonadati</taxon>
        <taxon>Pseudomonadota</taxon>
        <taxon>Gammaproteobacteria</taxon>
        <taxon>Enterobacterales</taxon>
        <taxon>Yersiniaceae</taxon>
        <taxon>Rouxiella</taxon>
    </lineage>
</organism>
<reference evidence="2 3" key="1">
    <citation type="submission" date="2020-01" db="EMBL/GenBank/DDBJ databases">
        <authorList>
            <person name="Lee S.D."/>
        </authorList>
    </citation>
    <scope>NUCLEOTIDE SEQUENCE [LARGE SCALE GENOMIC DNA]</scope>
    <source>
        <strain evidence="2 3">SAP-1</strain>
    </source>
</reference>
<protein>
    <recommendedName>
        <fullName evidence="4">Ig-like domain-containing protein</fullName>
    </recommendedName>
</protein>
<reference evidence="2 3" key="2">
    <citation type="submission" date="2020-06" db="EMBL/GenBank/DDBJ databases">
        <title>Polyphasic characterization of a Rahnella strain isolated from tree sap.</title>
        <authorList>
            <person name="Kim I.S."/>
        </authorList>
    </citation>
    <scope>NUCLEOTIDE SEQUENCE [LARGE SCALE GENOMIC DNA]</scope>
    <source>
        <strain evidence="2 3">SAP-1</strain>
    </source>
</reference>
<accession>A0A848MBP6</accession>
<feature type="chain" id="PRO_5032513316" description="Ig-like domain-containing protein" evidence="1">
    <location>
        <begin position="35"/>
        <end position="153"/>
    </location>
</feature>
<gene>
    <name evidence="2" type="ORF">GW590_01335</name>
</gene>
<dbReference type="RefSeq" id="WP_169401221.1">
    <property type="nucleotide sequence ID" value="NZ_JAADJU010000001.1"/>
</dbReference>